<dbReference type="Proteomes" id="UP000539473">
    <property type="component" value="Unassembled WGS sequence"/>
</dbReference>
<dbReference type="Proteomes" id="UP000619376">
    <property type="component" value="Unassembled WGS sequence"/>
</dbReference>
<sequence>MPDVNPERTLIIDLAGPELSPAEARWLRNHPVGGVCLFARNITTPERTARLVADIRGALERDVLIATDQEGGAVLRRLDVPAAPTPQGLGVLDDEHAAYHAGQVAARGLLELGINWNYAPSVDVNVDPLNPVIGERSFGADPERVAALGVAWARGSEDAGVLSAVKHFPGHGDTRVDSHLALPVVDKPRAALEAAEWVPFHAAVRAGLGSVMTAHILYPALDAEHPATLSPALLTGLLRREWGYGGVVVTDAMDMKAVADRYPDGQGAGLALSAGADAVLVCGHGDASLHDVHTRALDRAMRGGALTEARVAEAVARLDRAAARFPGTPRPYGAAQRDADARLVDGWAARMLTWHGEHVHFDPARPALLIAPTQPDVGGPYGDSVSGEALAEALRETLPRLSFVAADDPGAARAALDAQPDVPVLLATTGRWGVPDGTRVLAAHLTRRAAPALHLALWAPDAVEALPLPAVVTHGFRAANLRALAGALVRASA</sequence>
<proteinExistence type="inferred from homology"/>
<dbReference type="GO" id="GO:0009254">
    <property type="term" value="P:peptidoglycan turnover"/>
    <property type="evidence" value="ECO:0007669"/>
    <property type="project" value="TreeGrafter"/>
</dbReference>
<dbReference type="PANTHER" id="PTHR30480:SF16">
    <property type="entry name" value="GLYCOSIDE HYDROLASE FAMILY 3 DOMAIN PROTEIN"/>
    <property type="match status" value="1"/>
</dbReference>
<accession>A0A7W8KE75</accession>
<dbReference type="InterPro" id="IPR001764">
    <property type="entry name" value="Glyco_hydro_3_N"/>
</dbReference>
<dbReference type="InterPro" id="IPR036962">
    <property type="entry name" value="Glyco_hydro_3_N_sf"/>
</dbReference>
<dbReference type="GO" id="GO:0005975">
    <property type="term" value="P:carbohydrate metabolic process"/>
    <property type="evidence" value="ECO:0007669"/>
    <property type="project" value="InterPro"/>
</dbReference>
<dbReference type="EC" id="3.2.1.52" evidence="6"/>
<dbReference type="SUPFAM" id="SSF51445">
    <property type="entry name" value="(Trans)glycosidases"/>
    <property type="match status" value="1"/>
</dbReference>
<evidence type="ECO:0000313" key="5">
    <source>
        <dbReference type="EMBL" id="GHF39303.1"/>
    </source>
</evidence>
<keyword evidence="3 6" id="KW-0326">Glycosidase</keyword>
<dbReference type="PROSITE" id="PS00775">
    <property type="entry name" value="GLYCOSYL_HYDROL_F3"/>
    <property type="match status" value="1"/>
</dbReference>
<dbReference type="EMBL" id="BNAJ01000003">
    <property type="protein sequence ID" value="GHF39303.1"/>
    <property type="molecule type" value="Genomic_DNA"/>
</dbReference>
<evidence type="ECO:0000259" key="4">
    <source>
        <dbReference type="Pfam" id="PF00933"/>
    </source>
</evidence>
<protein>
    <submittedName>
        <fullName evidence="6">Beta-N-acetylhexosaminidase</fullName>
        <ecNumber evidence="6">3.2.1.52</ecNumber>
    </submittedName>
</protein>
<dbReference type="RefSeq" id="WP_184110741.1">
    <property type="nucleotide sequence ID" value="NZ_BNAJ01000003.1"/>
</dbReference>
<dbReference type="InterPro" id="IPR019800">
    <property type="entry name" value="Glyco_hydro_3_AS"/>
</dbReference>
<comment type="caution">
    <text evidence="6">The sequence shown here is derived from an EMBL/GenBank/DDBJ whole genome shotgun (WGS) entry which is preliminary data.</text>
</comment>
<dbReference type="Pfam" id="PF00933">
    <property type="entry name" value="Glyco_hydro_3"/>
    <property type="match status" value="1"/>
</dbReference>
<reference evidence="6 7" key="3">
    <citation type="submission" date="2020-08" db="EMBL/GenBank/DDBJ databases">
        <title>Genomic Encyclopedia of Type Strains, Phase IV (KMG-IV): sequencing the most valuable type-strain genomes for metagenomic binning, comparative biology and taxonomic classification.</title>
        <authorList>
            <person name="Goeker M."/>
        </authorList>
    </citation>
    <scope>NUCLEOTIDE SEQUENCE [LARGE SCALE GENOMIC DNA]</scope>
    <source>
        <strain evidence="6 7">DSM 27521</strain>
    </source>
</reference>
<organism evidence="6 7">
    <name type="scientific">Deinococcus metalli</name>
    <dbReference type="NCBI Taxonomy" id="1141878"/>
    <lineage>
        <taxon>Bacteria</taxon>
        <taxon>Thermotogati</taxon>
        <taxon>Deinococcota</taxon>
        <taxon>Deinococci</taxon>
        <taxon>Deinococcales</taxon>
        <taxon>Deinococcaceae</taxon>
        <taxon>Deinococcus</taxon>
    </lineage>
</organism>
<dbReference type="EMBL" id="JACHFK010000003">
    <property type="protein sequence ID" value="MBB5376305.1"/>
    <property type="molecule type" value="Genomic_DNA"/>
</dbReference>
<reference evidence="5" key="4">
    <citation type="submission" date="2024-05" db="EMBL/GenBank/DDBJ databases">
        <authorList>
            <person name="Sun Q."/>
            <person name="Zhou Y."/>
        </authorList>
    </citation>
    <scope>NUCLEOTIDE SEQUENCE</scope>
    <source>
        <strain evidence="5">CGMCC 1.18437</strain>
    </source>
</reference>
<dbReference type="GO" id="GO:0004563">
    <property type="term" value="F:beta-N-acetylhexosaminidase activity"/>
    <property type="evidence" value="ECO:0007669"/>
    <property type="project" value="UniProtKB-EC"/>
</dbReference>
<evidence type="ECO:0000313" key="6">
    <source>
        <dbReference type="EMBL" id="MBB5376305.1"/>
    </source>
</evidence>
<evidence type="ECO:0000256" key="3">
    <source>
        <dbReference type="ARBA" id="ARBA00023295"/>
    </source>
</evidence>
<name>A0A7W8KE75_9DEIO</name>
<reference evidence="8" key="2">
    <citation type="journal article" date="2019" name="Int. J. Syst. Evol. Microbiol.">
        <title>The Global Catalogue of Microorganisms (GCM) 10K type strain sequencing project: providing services to taxonomists for standard genome sequencing and annotation.</title>
        <authorList>
            <consortium name="The Broad Institute Genomics Platform"/>
            <consortium name="The Broad Institute Genome Sequencing Center for Infectious Disease"/>
            <person name="Wu L."/>
            <person name="Ma J."/>
        </authorList>
    </citation>
    <scope>NUCLEOTIDE SEQUENCE [LARGE SCALE GENOMIC DNA]</scope>
    <source>
        <strain evidence="8">CGMCC 1.18437</strain>
    </source>
</reference>
<evidence type="ECO:0000313" key="8">
    <source>
        <dbReference type="Proteomes" id="UP000619376"/>
    </source>
</evidence>
<reference evidence="5" key="1">
    <citation type="journal article" date="2014" name="Int. J. Syst. Evol. Microbiol.">
        <title>Complete genome of a new Firmicutes species belonging to the dominant human colonic microbiota ('Ruminococcus bicirculans') reveals two chromosomes and a selective capacity to utilize plant glucans.</title>
        <authorList>
            <consortium name="NISC Comparative Sequencing Program"/>
            <person name="Wegmann U."/>
            <person name="Louis P."/>
            <person name="Goesmann A."/>
            <person name="Henrissat B."/>
            <person name="Duncan S.H."/>
            <person name="Flint H.J."/>
        </authorList>
    </citation>
    <scope>NUCLEOTIDE SEQUENCE</scope>
    <source>
        <strain evidence="5">CGMCC 1.18437</strain>
    </source>
</reference>
<dbReference type="NCBIfam" id="NF003740">
    <property type="entry name" value="PRK05337.1"/>
    <property type="match status" value="1"/>
</dbReference>
<evidence type="ECO:0000256" key="2">
    <source>
        <dbReference type="ARBA" id="ARBA00022801"/>
    </source>
</evidence>
<feature type="domain" description="Glycoside hydrolase family 3 N-terminal" evidence="4">
    <location>
        <begin position="20"/>
        <end position="320"/>
    </location>
</feature>
<dbReference type="PANTHER" id="PTHR30480">
    <property type="entry name" value="BETA-HEXOSAMINIDASE-RELATED"/>
    <property type="match status" value="1"/>
</dbReference>
<keyword evidence="8" id="KW-1185">Reference proteome</keyword>
<comment type="similarity">
    <text evidence="1">Belongs to the glycosyl hydrolase 3 family.</text>
</comment>
<evidence type="ECO:0000256" key="1">
    <source>
        <dbReference type="ARBA" id="ARBA00005336"/>
    </source>
</evidence>
<gene>
    <name evidence="5" type="ORF">GCM10017781_14780</name>
    <name evidence="6" type="ORF">HNQ07_001762</name>
</gene>
<keyword evidence="2 6" id="KW-0378">Hydrolase</keyword>
<dbReference type="InterPro" id="IPR050226">
    <property type="entry name" value="NagZ_Beta-hexosaminidase"/>
</dbReference>
<dbReference type="Gene3D" id="3.20.20.300">
    <property type="entry name" value="Glycoside hydrolase, family 3, N-terminal domain"/>
    <property type="match status" value="1"/>
</dbReference>
<dbReference type="InterPro" id="IPR017853">
    <property type="entry name" value="GH"/>
</dbReference>
<evidence type="ECO:0000313" key="7">
    <source>
        <dbReference type="Proteomes" id="UP000539473"/>
    </source>
</evidence>
<dbReference type="AlphaFoldDB" id="A0A7W8KE75"/>